<dbReference type="PANTHER" id="PTHR43022">
    <property type="entry name" value="PROTEIN SMF"/>
    <property type="match status" value="1"/>
</dbReference>
<dbReference type="PANTHER" id="PTHR43022:SF1">
    <property type="entry name" value="PROTEIN SMF"/>
    <property type="match status" value="1"/>
</dbReference>
<comment type="similarity">
    <text evidence="1">Belongs to the DprA/Smf family.</text>
</comment>
<dbReference type="Gene3D" id="3.40.50.450">
    <property type="match status" value="1"/>
</dbReference>
<feature type="domain" description="Smf/DprA SLOG" evidence="2">
    <location>
        <begin position="85"/>
        <end position="294"/>
    </location>
</feature>
<proteinExistence type="inferred from homology"/>
<dbReference type="EMBL" id="JAMQCR010000001">
    <property type="protein sequence ID" value="MCM2533436.1"/>
    <property type="molecule type" value="Genomic_DNA"/>
</dbReference>
<gene>
    <name evidence="3" type="primary">dprA</name>
    <name evidence="3" type="ORF">NDK43_14840</name>
</gene>
<dbReference type="Pfam" id="PF02481">
    <property type="entry name" value="DNA_processg_A"/>
    <property type="match status" value="1"/>
</dbReference>
<sequence>MDDFKEKLISLLHYPNISWNTVFQILKKDPDLQHFHRLSPGTQQQSFLFSPKNILTASFHPPTQSLQKEIIHEQIRQYETNDIAVISIFDKEYPSALKEIYQPPWALFAKGDLSLLETNPKLAVVGSRQATQYGKNAIRLIFPGLIEKGVLIVSGLAKGIDALAHEYAIKNGGNTIGVIAGGLYHIYPKENMDLAIEMMKTQLVLSEYPPDTKPLKWHFPARNRIISGLSNGTFIVEAKRKSGSLITANYAVNEGRDVFSLPGSIFNPFSIGTNELIQQGAKLVMRAEDILEEIRL</sequence>
<dbReference type="InterPro" id="IPR057666">
    <property type="entry name" value="DrpA_SLOG"/>
</dbReference>
<evidence type="ECO:0000313" key="3">
    <source>
        <dbReference type="EMBL" id="MCM2533436.1"/>
    </source>
</evidence>
<comment type="caution">
    <text evidence="3">The sequence shown here is derived from an EMBL/GenBank/DDBJ whole genome shotgun (WGS) entry which is preliminary data.</text>
</comment>
<evidence type="ECO:0000256" key="1">
    <source>
        <dbReference type="ARBA" id="ARBA00006525"/>
    </source>
</evidence>
<protein>
    <submittedName>
        <fullName evidence="3">DNA-processing protein DprA</fullName>
    </submittedName>
</protein>
<dbReference type="InterPro" id="IPR003488">
    <property type="entry name" value="DprA"/>
</dbReference>
<dbReference type="SUPFAM" id="SSF102405">
    <property type="entry name" value="MCP/YpsA-like"/>
    <property type="match status" value="1"/>
</dbReference>
<accession>A0ABT0WAT3</accession>
<organism evidence="3 4">
    <name type="scientific">Neobacillus pocheonensis</name>
    <dbReference type="NCBI Taxonomy" id="363869"/>
    <lineage>
        <taxon>Bacteria</taxon>
        <taxon>Bacillati</taxon>
        <taxon>Bacillota</taxon>
        <taxon>Bacilli</taxon>
        <taxon>Bacillales</taxon>
        <taxon>Bacillaceae</taxon>
        <taxon>Neobacillus</taxon>
    </lineage>
</organism>
<reference evidence="3 4" key="1">
    <citation type="submission" date="2022-06" db="EMBL/GenBank/DDBJ databases">
        <authorList>
            <person name="Jeon C.O."/>
        </authorList>
    </citation>
    <scope>NUCLEOTIDE SEQUENCE [LARGE SCALE GENOMIC DNA]</scope>
    <source>
        <strain evidence="3 4">KCTC 13943</strain>
    </source>
</reference>
<keyword evidence="4" id="KW-1185">Reference proteome</keyword>
<name>A0ABT0WAT3_9BACI</name>
<dbReference type="NCBIfam" id="TIGR00732">
    <property type="entry name" value="dprA"/>
    <property type="match status" value="1"/>
</dbReference>
<dbReference type="Proteomes" id="UP001523262">
    <property type="component" value="Unassembled WGS sequence"/>
</dbReference>
<evidence type="ECO:0000259" key="2">
    <source>
        <dbReference type="Pfam" id="PF02481"/>
    </source>
</evidence>
<evidence type="ECO:0000313" key="4">
    <source>
        <dbReference type="Proteomes" id="UP001523262"/>
    </source>
</evidence>